<dbReference type="CDD" id="cd09736">
    <property type="entry name" value="Csy2_I-F"/>
    <property type="match status" value="1"/>
</dbReference>
<accession>A0A2S7DTE0</accession>
<evidence type="ECO:0000313" key="1">
    <source>
        <dbReference type="EMBL" id="PPU77051.1"/>
    </source>
</evidence>
<gene>
    <name evidence="1" type="primary">csy2</name>
    <name evidence="1" type="ORF">XcuCFBP2542_07130</name>
</gene>
<dbReference type="RefSeq" id="WP_104602917.1">
    <property type="nucleotide sequence ID" value="NZ_MDED01000010.1"/>
</dbReference>
<dbReference type="Pfam" id="PF09614">
    <property type="entry name" value="Cas_Csy2"/>
    <property type="match status" value="1"/>
</dbReference>
<dbReference type="AlphaFoldDB" id="A0A2S7DTE0"/>
<reference evidence="1 2" key="1">
    <citation type="submission" date="2016-08" db="EMBL/GenBank/DDBJ databases">
        <authorList>
            <person name="Seilhamer J.J."/>
        </authorList>
    </citation>
    <scope>NUCLEOTIDE SEQUENCE [LARGE SCALE GENOMIC DNA]</scope>
    <source>
        <strain evidence="1 2">CFBP2542</strain>
    </source>
</reference>
<dbReference type="EMBL" id="MDED01000010">
    <property type="protein sequence ID" value="PPU77051.1"/>
    <property type="molecule type" value="Genomic_DNA"/>
</dbReference>
<protein>
    <submittedName>
        <fullName evidence="1">Type I-F CRISPR-associated protein Csy2</fullName>
    </submittedName>
</protein>
<sequence length="337" mass="37681">MNQCPTFSHLLVIPHLRVHNANAVSSPLTHGFPSMTALLGVMWALQRKVHAAGLELTFQAIGTVCHDHQEQVTDSSFVKAFHLTRNPVDEDGKTAAIVEEGRIHLELSLVLAVNSQRWKDQPQAHQAETATVAGLLAGMRIAGGSLRPPADAWRHRYQPWTLDLTGTEDDRAAQFRKARTRLLPGFALVERADLLDTRLAELRATAPDATGLDAWLSLARVNWRYHQGQDTPDDTPGWRHDRTGRGWTVPIPVGYGALCELQAPDSIANARDTTTAFRFVESLYSLGQWISPHRLDTPQQLLWYPGSEPDRGLYRCRNDFAAAHIEDDSLDFNYFLD</sequence>
<proteinExistence type="predicted"/>
<name>A0A2S7DTE0_9XANT</name>
<comment type="caution">
    <text evidence="1">The sequence shown here is derived from an EMBL/GenBank/DDBJ whole genome shotgun (WGS) entry which is preliminary data.</text>
</comment>
<dbReference type="NCBIfam" id="TIGR02565">
    <property type="entry name" value="cas_Csy2"/>
    <property type="match status" value="1"/>
</dbReference>
<dbReference type="Proteomes" id="UP000239561">
    <property type="component" value="Unassembled WGS sequence"/>
</dbReference>
<evidence type="ECO:0000313" key="2">
    <source>
        <dbReference type="Proteomes" id="UP000239561"/>
    </source>
</evidence>
<organism evidence="1 2">
    <name type="scientific">Xanthomonas cucurbitae</name>
    <dbReference type="NCBI Taxonomy" id="56453"/>
    <lineage>
        <taxon>Bacteria</taxon>
        <taxon>Pseudomonadati</taxon>
        <taxon>Pseudomonadota</taxon>
        <taxon>Gammaproteobacteria</taxon>
        <taxon>Lysobacterales</taxon>
        <taxon>Lysobacteraceae</taxon>
        <taxon>Xanthomonas</taxon>
    </lineage>
</organism>
<dbReference type="InterPro" id="IPR013398">
    <property type="entry name" value="CRISPR-assoc_prot_Csy2"/>
</dbReference>